<name>A0AAD6S4V1_9AGAR</name>
<comment type="caution">
    <text evidence="1">The sequence shown here is derived from an EMBL/GenBank/DDBJ whole genome shotgun (WGS) entry which is preliminary data.</text>
</comment>
<dbReference type="Proteomes" id="UP001218188">
    <property type="component" value="Unassembled WGS sequence"/>
</dbReference>
<proteinExistence type="predicted"/>
<evidence type="ECO:0000313" key="1">
    <source>
        <dbReference type="EMBL" id="KAJ7018987.1"/>
    </source>
</evidence>
<dbReference type="AlphaFoldDB" id="A0AAD6S4V1"/>
<protein>
    <submittedName>
        <fullName evidence="1">Uncharacterized protein</fullName>
    </submittedName>
</protein>
<keyword evidence="2" id="KW-1185">Reference proteome</keyword>
<dbReference type="EMBL" id="JARJCM010000311">
    <property type="protein sequence ID" value="KAJ7018987.1"/>
    <property type="molecule type" value="Genomic_DNA"/>
</dbReference>
<accession>A0AAD6S4V1</accession>
<sequence length="259" mass="26662">MSTGIGDAIFSLASPASPPCAESGALTTFFVNVPITPRPLFFPHFFCSPSSLESPASSPCAASAASASFLIVGADRDTPPPFFHSTSSLASPTSPLCAESTASTSFLIVGADRDTPPAFFTQAVVSHPPQALRVPRVPLRRLSSLPHTAPSPIFLLPNCSVTFPPTPSCTASAASTSFLVAATDPAVTNFLSLNPPQAIRALRAPHQPPSLSLVPTATPLGFFRSICSPASSAFAPCAASTSLLAVDADHDNCPFLTLL</sequence>
<evidence type="ECO:0000313" key="2">
    <source>
        <dbReference type="Proteomes" id="UP001218188"/>
    </source>
</evidence>
<organism evidence="1 2">
    <name type="scientific">Mycena alexandri</name>
    <dbReference type="NCBI Taxonomy" id="1745969"/>
    <lineage>
        <taxon>Eukaryota</taxon>
        <taxon>Fungi</taxon>
        <taxon>Dikarya</taxon>
        <taxon>Basidiomycota</taxon>
        <taxon>Agaricomycotina</taxon>
        <taxon>Agaricomycetes</taxon>
        <taxon>Agaricomycetidae</taxon>
        <taxon>Agaricales</taxon>
        <taxon>Marasmiineae</taxon>
        <taxon>Mycenaceae</taxon>
        <taxon>Mycena</taxon>
    </lineage>
</organism>
<reference evidence="1" key="1">
    <citation type="submission" date="2023-03" db="EMBL/GenBank/DDBJ databases">
        <title>Massive genome expansion in bonnet fungi (Mycena s.s.) driven by repeated elements and novel gene families across ecological guilds.</title>
        <authorList>
            <consortium name="Lawrence Berkeley National Laboratory"/>
            <person name="Harder C.B."/>
            <person name="Miyauchi S."/>
            <person name="Viragh M."/>
            <person name="Kuo A."/>
            <person name="Thoen E."/>
            <person name="Andreopoulos B."/>
            <person name="Lu D."/>
            <person name="Skrede I."/>
            <person name="Drula E."/>
            <person name="Henrissat B."/>
            <person name="Morin E."/>
            <person name="Kohler A."/>
            <person name="Barry K."/>
            <person name="LaButti K."/>
            <person name="Morin E."/>
            <person name="Salamov A."/>
            <person name="Lipzen A."/>
            <person name="Mereny Z."/>
            <person name="Hegedus B."/>
            <person name="Baldrian P."/>
            <person name="Stursova M."/>
            <person name="Weitz H."/>
            <person name="Taylor A."/>
            <person name="Grigoriev I.V."/>
            <person name="Nagy L.G."/>
            <person name="Martin F."/>
            <person name="Kauserud H."/>
        </authorList>
    </citation>
    <scope>NUCLEOTIDE SEQUENCE</scope>
    <source>
        <strain evidence="1">CBHHK200</strain>
    </source>
</reference>
<gene>
    <name evidence="1" type="ORF">C8F04DRAFT_1404501</name>
</gene>